<feature type="transmembrane region" description="Helical" evidence="8">
    <location>
        <begin position="80"/>
        <end position="100"/>
    </location>
</feature>
<feature type="domain" description="Major facilitator superfamily (MFS) profile" evidence="9">
    <location>
        <begin position="1"/>
        <end position="399"/>
    </location>
</feature>
<dbReference type="PANTHER" id="PTHR23513">
    <property type="entry name" value="INTEGRAL MEMBRANE EFFLUX PROTEIN-RELATED"/>
    <property type="match status" value="1"/>
</dbReference>
<feature type="transmembrane region" description="Helical" evidence="8">
    <location>
        <begin position="12"/>
        <end position="29"/>
    </location>
</feature>
<dbReference type="Proteomes" id="UP001500622">
    <property type="component" value="Unassembled WGS sequence"/>
</dbReference>
<keyword evidence="3" id="KW-1003">Cell membrane</keyword>
<feature type="transmembrane region" description="Helical" evidence="8">
    <location>
        <begin position="374"/>
        <end position="395"/>
    </location>
</feature>
<dbReference type="InterPro" id="IPR020846">
    <property type="entry name" value="MFS_dom"/>
</dbReference>
<evidence type="ECO:0000256" key="6">
    <source>
        <dbReference type="ARBA" id="ARBA00023136"/>
    </source>
</evidence>
<evidence type="ECO:0000256" key="7">
    <source>
        <dbReference type="SAM" id="MobiDB-lite"/>
    </source>
</evidence>
<organism evidence="10 11">
    <name type="scientific">Georgenia halophila</name>
    <dbReference type="NCBI Taxonomy" id="620889"/>
    <lineage>
        <taxon>Bacteria</taxon>
        <taxon>Bacillati</taxon>
        <taxon>Actinomycetota</taxon>
        <taxon>Actinomycetes</taxon>
        <taxon>Micrococcales</taxon>
        <taxon>Bogoriellaceae</taxon>
        <taxon>Georgenia</taxon>
    </lineage>
</organism>
<dbReference type="Pfam" id="PF05977">
    <property type="entry name" value="MFS_3"/>
    <property type="match status" value="1"/>
</dbReference>
<comment type="caution">
    <text evidence="10">The sequence shown here is derived from an EMBL/GenBank/DDBJ whole genome shotgun (WGS) entry which is preliminary data.</text>
</comment>
<keyword evidence="11" id="KW-1185">Reference proteome</keyword>
<sequence length="450" mass="48457">MSRTFYSLRYFNYRLWFAGALVANVGTWMQRVAQDWLVLTVLTDDSGLAIGIVTGLQFLPILLLSPYAGLLADRLPRRKLLMATQGGMGLLAAGLGLLVLTGHAELWHVYGFALLLGVFSALDAPVRQTFVAELVPGPDLPNAVGLNSASFNAARLLGPGVAGFLIAAVGSGWVFVVNAFTFAATILALAAMRKPELLGMPHSSRGKGQLRAGVAYVRRRGDISTILVVVGVVGAFGLNFQMTSAVMAREEFGVGPADYGVLGSILAIGSLGGALLAARRRHPRVRLVILAAIAFGASMCVQAVMPTYELYAVMCVPVGFFSLTMMTTANSTVQMSTEPEMRGRVMSLYMMVFLGTTPIGAPIVGWIAEEFGPRWSVGVGGIASVLIAVIAGLWVKRSWHVHFQYSLRHRPHLVMVGPRERSTRAAEREERERTRHELGAQEARQSSETA</sequence>
<dbReference type="RefSeq" id="WP_345214624.1">
    <property type="nucleotide sequence ID" value="NZ_BAABGN010000001.1"/>
</dbReference>
<dbReference type="InterPro" id="IPR036259">
    <property type="entry name" value="MFS_trans_sf"/>
</dbReference>
<protein>
    <submittedName>
        <fullName evidence="10">MFS transporter</fullName>
    </submittedName>
</protein>
<gene>
    <name evidence="10" type="ORF">GCM10023169_02000</name>
</gene>
<feature type="transmembrane region" description="Helical" evidence="8">
    <location>
        <begin position="259"/>
        <end position="278"/>
    </location>
</feature>
<evidence type="ECO:0000256" key="2">
    <source>
        <dbReference type="ARBA" id="ARBA00022448"/>
    </source>
</evidence>
<evidence type="ECO:0000256" key="8">
    <source>
        <dbReference type="SAM" id="Phobius"/>
    </source>
</evidence>
<keyword evidence="5 8" id="KW-1133">Transmembrane helix</keyword>
<evidence type="ECO:0000313" key="11">
    <source>
        <dbReference type="Proteomes" id="UP001500622"/>
    </source>
</evidence>
<dbReference type="EMBL" id="BAABGN010000001">
    <property type="protein sequence ID" value="GAA4415558.1"/>
    <property type="molecule type" value="Genomic_DNA"/>
</dbReference>
<reference evidence="11" key="1">
    <citation type="journal article" date="2019" name="Int. J. Syst. Evol. Microbiol.">
        <title>The Global Catalogue of Microorganisms (GCM) 10K type strain sequencing project: providing services to taxonomists for standard genome sequencing and annotation.</title>
        <authorList>
            <consortium name="The Broad Institute Genomics Platform"/>
            <consortium name="The Broad Institute Genome Sequencing Center for Infectious Disease"/>
            <person name="Wu L."/>
            <person name="Ma J."/>
        </authorList>
    </citation>
    <scope>NUCLEOTIDE SEQUENCE [LARGE SCALE GENOMIC DNA]</scope>
    <source>
        <strain evidence="11">JCM 17810</strain>
    </source>
</reference>
<evidence type="ECO:0000256" key="5">
    <source>
        <dbReference type="ARBA" id="ARBA00022989"/>
    </source>
</evidence>
<dbReference type="PROSITE" id="PS50850">
    <property type="entry name" value="MFS"/>
    <property type="match status" value="1"/>
</dbReference>
<evidence type="ECO:0000313" key="10">
    <source>
        <dbReference type="EMBL" id="GAA4415558.1"/>
    </source>
</evidence>
<dbReference type="InterPro" id="IPR010290">
    <property type="entry name" value="TM_effector"/>
</dbReference>
<keyword evidence="6 8" id="KW-0472">Membrane</keyword>
<feature type="transmembrane region" description="Helical" evidence="8">
    <location>
        <begin position="345"/>
        <end position="368"/>
    </location>
</feature>
<feature type="transmembrane region" description="Helical" evidence="8">
    <location>
        <begin position="49"/>
        <end position="68"/>
    </location>
</feature>
<evidence type="ECO:0000256" key="3">
    <source>
        <dbReference type="ARBA" id="ARBA00022475"/>
    </source>
</evidence>
<keyword evidence="4 8" id="KW-0812">Transmembrane</keyword>
<comment type="subcellular location">
    <subcellularLocation>
        <location evidence="1">Cell membrane</location>
        <topology evidence="1">Multi-pass membrane protein</topology>
    </subcellularLocation>
</comment>
<name>A0ABP8KTJ4_9MICO</name>
<accession>A0ABP8KTJ4</accession>
<feature type="transmembrane region" description="Helical" evidence="8">
    <location>
        <begin position="285"/>
        <end position="305"/>
    </location>
</feature>
<keyword evidence="2" id="KW-0813">Transport</keyword>
<feature type="compositionally biased region" description="Basic and acidic residues" evidence="7">
    <location>
        <begin position="418"/>
        <end position="439"/>
    </location>
</feature>
<feature type="transmembrane region" description="Helical" evidence="8">
    <location>
        <begin position="226"/>
        <end position="247"/>
    </location>
</feature>
<evidence type="ECO:0000256" key="4">
    <source>
        <dbReference type="ARBA" id="ARBA00022692"/>
    </source>
</evidence>
<dbReference type="Gene3D" id="1.20.1250.20">
    <property type="entry name" value="MFS general substrate transporter like domains"/>
    <property type="match status" value="1"/>
</dbReference>
<evidence type="ECO:0000259" key="9">
    <source>
        <dbReference type="PROSITE" id="PS50850"/>
    </source>
</evidence>
<dbReference type="SUPFAM" id="SSF103473">
    <property type="entry name" value="MFS general substrate transporter"/>
    <property type="match status" value="1"/>
</dbReference>
<feature type="transmembrane region" description="Helical" evidence="8">
    <location>
        <begin position="311"/>
        <end position="333"/>
    </location>
</feature>
<feature type="region of interest" description="Disordered" evidence="7">
    <location>
        <begin position="418"/>
        <end position="450"/>
    </location>
</feature>
<evidence type="ECO:0000256" key="1">
    <source>
        <dbReference type="ARBA" id="ARBA00004651"/>
    </source>
</evidence>
<dbReference type="CDD" id="cd06173">
    <property type="entry name" value="MFS_MefA_like"/>
    <property type="match status" value="1"/>
</dbReference>
<dbReference type="PANTHER" id="PTHR23513:SF11">
    <property type="entry name" value="STAPHYLOFERRIN A TRANSPORTER"/>
    <property type="match status" value="1"/>
</dbReference>
<proteinExistence type="predicted"/>